<dbReference type="EMBL" id="SMAS01000007">
    <property type="protein sequence ID" value="TCT31486.1"/>
    <property type="molecule type" value="Genomic_DNA"/>
</dbReference>
<evidence type="ECO:0000313" key="2">
    <source>
        <dbReference type="EMBL" id="TCT31486.1"/>
    </source>
</evidence>
<keyword evidence="1" id="KW-0812">Transmembrane</keyword>
<name>A0A4R3NFK2_9GAMM</name>
<evidence type="ECO:0008006" key="4">
    <source>
        <dbReference type="Google" id="ProtNLM"/>
    </source>
</evidence>
<evidence type="ECO:0000256" key="1">
    <source>
        <dbReference type="SAM" id="Phobius"/>
    </source>
</evidence>
<accession>A0A4R3NFK2</accession>
<feature type="transmembrane region" description="Helical" evidence="1">
    <location>
        <begin position="29"/>
        <end position="47"/>
    </location>
</feature>
<gene>
    <name evidence="2" type="ORF">EC835_10714</name>
</gene>
<sequence>MAFVVNNKWLKDRLLKGRFTLNTNSSRKIAVVVSIIFIIFALGFYWLSKDNNVLSTESNSEIHSEAIAQVEKELPILVTIKKLSPVTYQSFEPLMSQYDPANEDLRRQLLDQVVSQSMNLVVERMPYASDETVINFVAKVNDNIKSLLEQDPSGKMCYDALFPQLRDPADVIPPQKSQDVLLKQVSAINALLISSETSEKRTTLSEEEYQALMDSLRIGLTEKYGNDVTMLIDVKAGKKSPATVCQISISLYDSALNIPDNQKKAALLRSWFSAKKK</sequence>
<reference evidence="2 3" key="1">
    <citation type="submission" date="2019-03" db="EMBL/GenBank/DDBJ databases">
        <title>Genomic analyses of the natural microbiome of Caenorhabditis elegans.</title>
        <authorList>
            <person name="Samuel B."/>
        </authorList>
    </citation>
    <scope>NUCLEOTIDE SEQUENCE [LARGE SCALE GENOMIC DNA]</scope>
    <source>
        <strain evidence="2 3">JUb102</strain>
    </source>
</reference>
<organism evidence="2 3">
    <name type="scientific">Providencia alcalifaciens</name>
    <dbReference type="NCBI Taxonomy" id="126385"/>
    <lineage>
        <taxon>Bacteria</taxon>
        <taxon>Pseudomonadati</taxon>
        <taxon>Pseudomonadota</taxon>
        <taxon>Gammaproteobacteria</taxon>
        <taxon>Enterobacterales</taxon>
        <taxon>Morganellaceae</taxon>
        <taxon>Providencia</taxon>
    </lineage>
</organism>
<dbReference type="AlphaFoldDB" id="A0A4R3NFK2"/>
<keyword evidence="1" id="KW-1133">Transmembrane helix</keyword>
<keyword evidence="1" id="KW-0472">Membrane</keyword>
<proteinExistence type="predicted"/>
<comment type="caution">
    <text evidence="2">The sequence shown here is derived from an EMBL/GenBank/DDBJ whole genome shotgun (WGS) entry which is preliminary data.</text>
</comment>
<dbReference type="Proteomes" id="UP000295055">
    <property type="component" value="Unassembled WGS sequence"/>
</dbReference>
<protein>
    <recommendedName>
        <fullName evidence="4">Topoisomerase IV</fullName>
    </recommendedName>
</protein>
<evidence type="ECO:0000313" key="3">
    <source>
        <dbReference type="Proteomes" id="UP000295055"/>
    </source>
</evidence>